<evidence type="ECO:0000313" key="1">
    <source>
        <dbReference type="EMBL" id="KAG9454844.1"/>
    </source>
</evidence>
<comment type="caution">
    <text evidence="1">The sequence shown here is derived from an EMBL/GenBank/DDBJ whole genome shotgun (WGS) entry which is preliminary data.</text>
</comment>
<dbReference type="SUPFAM" id="SSF81383">
    <property type="entry name" value="F-box domain"/>
    <property type="match status" value="1"/>
</dbReference>
<reference evidence="1 2" key="1">
    <citation type="submission" date="2021-07" db="EMBL/GenBank/DDBJ databases">
        <title>The Aristolochia fimbriata genome: insights into angiosperm evolution, floral development and chemical biosynthesis.</title>
        <authorList>
            <person name="Jiao Y."/>
        </authorList>
    </citation>
    <scope>NUCLEOTIDE SEQUENCE [LARGE SCALE GENOMIC DNA]</scope>
    <source>
        <strain evidence="1">IBCAS-2021</strain>
        <tissue evidence="1">Leaf</tissue>
    </source>
</reference>
<dbReference type="Gene3D" id="1.20.1280.50">
    <property type="match status" value="1"/>
</dbReference>
<sequence length="118" mass="13087">MADWSSLPADLLTEVILRLSRPSDSVRLGAVCTWWNRMEVDSRVRRFPTLLGLLIPGSDDSETTDVQNPTFAALPPQICEMHWIGSWVAGNCGRRIGYVAVQSSVQSQITPPSPKQSY</sequence>
<name>A0AAV7F1R9_ARIFI</name>
<accession>A0AAV7F1R9</accession>
<dbReference type="EMBL" id="JAINDJ010000003">
    <property type="protein sequence ID" value="KAG9454844.1"/>
    <property type="molecule type" value="Genomic_DNA"/>
</dbReference>
<dbReference type="InterPro" id="IPR036047">
    <property type="entry name" value="F-box-like_dom_sf"/>
</dbReference>
<evidence type="ECO:0008006" key="3">
    <source>
        <dbReference type="Google" id="ProtNLM"/>
    </source>
</evidence>
<organism evidence="1 2">
    <name type="scientific">Aristolochia fimbriata</name>
    <name type="common">White veined hardy Dutchman's pipe vine</name>
    <dbReference type="NCBI Taxonomy" id="158543"/>
    <lineage>
        <taxon>Eukaryota</taxon>
        <taxon>Viridiplantae</taxon>
        <taxon>Streptophyta</taxon>
        <taxon>Embryophyta</taxon>
        <taxon>Tracheophyta</taxon>
        <taxon>Spermatophyta</taxon>
        <taxon>Magnoliopsida</taxon>
        <taxon>Magnoliidae</taxon>
        <taxon>Piperales</taxon>
        <taxon>Aristolochiaceae</taxon>
        <taxon>Aristolochia</taxon>
    </lineage>
</organism>
<evidence type="ECO:0000313" key="2">
    <source>
        <dbReference type="Proteomes" id="UP000825729"/>
    </source>
</evidence>
<keyword evidence="2" id="KW-1185">Reference proteome</keyword>
<gene>
    <name evidence="1" type="ORF">H6P81_007748</name>
</gene>
<dbReference type="AlphaFoldDB" id="A0AAV7F1R9"/>
<protein>
    <recommendedName>
        <fullName evidence="3">F-box domain-containing protein</fullName>
    </recommendedName>
</protein>
<proteinExistence type="predicted"/>
<dbReference type="Proteomes" id="UP000825729">
    <property type="component" value="Unassembled WGS sequence"/>
</dbReference>